<keyword evidence="4" id="KW-1185">Reference proteome</keyword>
<comment type="caution">
    <text evidence="3">The sequence shown here is derived from an EMBL/GenBank/DDBJ whole genome shotgun (WGS) entry which is preliminary data.</text>
</comment>
<feature type="transmembrane region" description="Helical" evidence="1">
    <location>
        <begin position="144"/>
        <end position="162"/>
    </location>
</feature>
<dbReference type="OrthoDB" id="1523022at2"/>
<sequence>MERFRQSEIIKQLTAKQLVRQVYYTQLALLTISFFLGIFLFDRFSSFADLWKFDFKLVLLGVLNGVAVVALDAVMMKILPDRFYDDGGINEKIFSSLSFGGIFLLSLVIAFCEEFLFRGLIQTHTNWWIAGIIFAAVHIRYWGHWYLIVNILLLSFWISGIYELSGHSIAAVMSMHLTIDFLLGLIIRKKAKNQQEEGISNEN</sequence>
<dbReference type="EMBL" id="QQAY01000004">
    <property type="protein sequence ID" value="RDI42956.1"/>
    <property type="molecule type" value="Genomic_DNA"/>
</dbReference>
<dbReference type="Pfam" id="PF02517">
    <property type="entry name" value="Rce1-like"/>
    <property type="match status" value="1"/>
</dbReference>
<keyword evidence="1" id="KW-0472">Membrane</keyword>
<gene>
    <name evidence="3" type="ORF">DFR59_1046</name>
</gene>
<dbReference type="InterPro" id="IPR003675">
    <property type="entry name" value="Rce1/LyrA-like_dom"/>
</dbReference>
<accession>A0A370GIC5</accession>
<proteinExistence type="predicted"/>
<evidence type="ECO:0000259" key="2">
    <source>
        <dbReference type="Pfam" id="PF02517"/>
    </source>
</evidence>
<feature type="transmembrane region" description="Helical" evidence="1">
    <location>
        <begin position="53"/>
        <end position="73"/>
    </location>
</feature>
<evidence type="ECO:0000313" key="4">
    <source>
        <dbReference type="Proteomes" id="UP000255326"/>
    </source>
</evidence>
<dbReference type="GO" id="GO:0080120">
    <property type="term" value="P:CAAX-box protein maturation"/>
    <property type="evidence" value="ECO:0007669"/>
    <property type="project" value="UniProtKB-ARBA"/>
</dbReference>
<feature type="domain" description="CAAX prenyl protease 2/Lysostaphin resistance protein A-like" evidence="2">
    <location>
        <begin position="99"/>
        <end position="182"/>
    </location>
</feature>
<protein>
    <recommendedName>
        <fullName evidence="2">CAAX prenyl protease 2/Lysostaphin resistance protein A-like domain-containing protein</fullName>
    </recommendedName>
</protein>
<keyword evidence="1" id="KW-1133">Transmembrane helix</keyword>
<dbReference type="Proteomes" id="UP000255326">
    <property type="component" value="Unassembled WGS sequence"/>
</dbReference>
<evidence type="ECO:0000313" key="3">
    <source>
        <dbReference type="EMBL" id="RDI42956.1"/>
    </source>
</evidence>
<feature type="transmembrane region" description="Helical" evidence="1">
    <location>
        <begin position="117"/>
        <end position="137"/>
    </location>
</feature>
<feature type="transmembrane region" description="Helical" evidence="1">
    <location>
        <begin position="93"/>
        <end position="111"/>
    </location>
</feature>
<keyword evidence="1" id="KW-0812">Transmembrane</keyword>
<feature type="transmembrane region" description="Helical" evidence="1">
    <location>
        <begin position="168"/>
        <end position="187"/>
    </location>
</feature>
<dbReference type="GO" id="GO:0004175">
    <property type="term" value="F:endopeptidase activity"/>
    <property type="evidence" value="ECO:0007669"/>
    <property type="project" value="UniProtKB-ARBA"/>
</dbReference>
<reference evidence="3 4" key="1">
    <citation type="submission" date="2018-07" db="EMBL/GenBank/DDBJ databases">
        <title>Genomic Encyclopedia of Type Strains, Phase IV (KMG-IV): sequencing the most valuable type-strain genomes for metagenomic binning, comparative biology and taxonomic classification.</title>
        <authorList>
            <person name="Goeker M."/>
        </authorList>
    </citation>
    <scope>NUCLEOTIDE SEQUENCE [LARGE SCALE GENOMIC DNA]</scope>
    <source>
        <strain evidence="3 4">DSM 25281</strain>
    </source>
</reference>
<dbReference type="AlphaFoldDB" id="A0A370GIC5"/>
<organism evidence="3 4">
    <name type="scientific">Falsibacillus pallidus</name>
    <dbReference type="NCBI Taxonomy" id="493781"/>
    <lineage>
        <taxon>Bacteria</taxon>
        <taxon>Bacillati</taxon>
        <taxon>Bacillota</taxon>
        <taxon>Bacilli</taxon>
        <taxon>Bacillales</taxon>
        <taxon>Bacillaceae</taxon>
        <taxon>Falsibacillus</taxon>
    </lineage>
</organism>
<feature type="transmembrane region" description="Helical" evidence="1">
    <location>
        <begin position="21"/>
        <end position="41"/>
    </location>
</feature>
<dbReference type="RefSeq" id="WP_114745284.1">
    <property type="nucleotide sequence ID" value="NZ_QQAY01000004.1"/>
</dbReference>
<name>A0A370GIC5_9BACI</name>
<evidence type="ECO:0000256" key="1">
    <source>
        <dbReference type="SAM" id="Phobius"/>
    </source>
</evidence>